<gene>
    <name evidence="2" type="ORF">SAMN05192584_10425</name>
</gene>
<accession>A0A1I3X3U9</accession>
<dbReference type="Pfam" id="PF22075">
    <property type="entry name" value="DUF6939"/>
    <property type="match status" value="1"/>
</dbReference>
<proteinExistence type="predicted"/>
<evidence type="ECO:0000256" key="1">
    <source>
        <dbReference type="SAM" id="MobiDB-lite"/>
    </source>
</evidence>
<dbReference type="AlphaFoldDB" id="A0A1I3X3U9"/>
<organism evidence="2 3">
    <name type="scientific">Streptomyces pini</name>
    <dbReference type="NCBI Taxonomy" id="1520580"/>
    <lineage>
        <taxon>Bacteria</taxon>
        <taxon>Bacillati</taxon>
        <taxon>Actinomycetota</taxon>
        <taxon>Actinomycetes</taxon>
        <taxon>Kitasatosporales</taxon>
        <taxon>Streptomycetaceae</taxon>
        <taxon>Streptomyces</taxon>
    </lineage>
</organism>
<reference evidence="3" key="1">
    <citation type="submission" date="2016-10" db="EMBL/GenBank/DDBJ databases">
        <authorList>
            <person name="Varghese N."/>
            <person name="Submissions S."/>
        </authorList>
    </citation>
    <scope>NUCLEOTIDE SEQUENCE [LARGE SCALE GENOMIC DNA]</scope>
    <source>
        <strain evidence="3">PL19</strain>
    </source>
</reference>
<dbReference type="EMBL" id="FOSG01000004">
    <property type="protein sequence ID" value="SFK14375.1"/>
    <property type="molecule type" value="Genomic_DNA"/>
</dbReference>
<dbReference type="InterPro" id="IPR054219">
    <property type="entry name" value="DUF6939"/>
</dbReference>
<dbReference type="RefSeq" id="WP_217655807.1">
    <property type="nucleotide sequence ID" value="NZ_FOSG01000004.1"/>
</dbReference>
<name>A0A1I3X3U9_9ACTN</name>
<keyword evidence="3" id="KW-1185">Reference proteome</keyword>
<dbReference type="Proteomes" id="UP000198928">
    <property type="component" value="Unassembled WGS sequence"/>
</dbReference>
<protein>
    <submittedName>
        <fullName evidence="2">Uncharacterized protein</fullName>
    </submittedName>
</protein>
<feature type="region of interest" description="Disordered" evidence="1">
    <location>
        <begin position="177"/>
        <end position="207"/>
    </location>
</feature>
<evidence type="ECO:0000313" key="2">
    <source>
        <dbReference type="EMBL" id="SFK14375.1"/>
    </source>
</evidence>
<evidence type="ECO:0000313" key="3">
    <source>
        <dbReference type="Proteomes" id="UP000198928"/>
    </source>
</evidence>
<feature type="compositionally biased region" description="Low complexity" evidence="1">
    <location>
        <begin position="198"/>
        <end position="207"/>
    </location>
</feature>
<sequence>MTIHVAGRRRTPDSLGRAFPGAEIVDVTSRAEEPWVRLSPFFPHGGIPVPFSGGLTGRSVEGVWQALKVFRDTDVDLSKLDVTTMRGLKRTVRRYGPVLGHRAGPSGERLLGYEAARRLIYLPSYRWVLENRVADLVSRLRETAAETDVVLLDHTTNGDVADLATPLSHAALLRSCVEGRRPSEEEPPGEAPGPAAEPEPGEGVRTW</sequence>